<dbReference type="PANTHER" id="PTHR10336:SF105">
    <property type="entry name" value="PHOSPHOINOSITIDE PHOSPHOLIPASE C 1"/>
    <property type="match status" value="1"/>
</dbReference>
<feature type="domain" description="Phosphatidylinositol-specific phospholipase C X" evidence="3">
    <location>
        <begin position="10"/>
        <end position="130"/>
    </location>
</feature>
<reference evidence="4" key="1">
    <citation type="journal article" date="2023" name="Plant J.">
        <title>Genome sequences and population genomics provide insights into the demographic history, inbreeding, and mutation load of two 'living fossil' tree species of Dipteronia.</title>
        <authorList>
            <person name="Feng Y."/>
            <person name="Comes H.P."/>
            <person name="Chen J."/>
            <person name="Zhu S."/>
            <person name="Lu R."/>
            <person name="Zhang X."/>
            <person name="Li P."/>
            <person name="Qiu J."/>
            <person name="Olsen K.M."/>
            <person name="Qiu Y."/>
        </authorList>
    </citation>
    <scope>NUCLEOTIDE SEQUENCE</scope>
    <source>
        <strain evidence="4">KIB01</strain>
    </source>
</reference>
<dbReference type="InterPro" id="IPR000909">
    <property type="entry name" value="PLipase_C_PInositol-sp_X_dom"/>
</dbReference>
<dbReference type="GO" id="GO:0005886">
    <property type="term" value="C:plasma membrane"/>
    <property type="evidence" value="ECO:0007669"/>
    <property type="project" value="UniProtKB-SubCell"/>
</dbReference>
<comment type="subcellular location">
    <subcellularLocation>
        <location evidence="1">Cell membrane</location>
        <topology evidence="1">Peripheral membrane protein</topology>
    </subcellularLocation>
</comment>
<organism evidence="4 5">
    <name type="scientific">Dipteronia dyeriana</name>
    <dbReference type="NCBI Taxonomy" id="168575"/>
    <lineage>
        <taxon>Eukaryota</taxon>
        <taxon>Viridiplantae</taxon>
        <taxon>Streptophyta</taxon>
        <taxon>Embryophyta</taxon>
        <taxon>Tracheophyta</taxon>
        <taxon>Spermatophyta</taxon>
        <taxon>Magnoliopsida</taxon>
        <taxon>eudicotyledons</taxon>
        <taxon>Gunneridae</taxon>
        <taxon>Pentapetalae</taxon>
        <taxon>rosids</taxon>
        <taxon>malvids</taxon>
        <taxon>Sapindales</taxon>
        <taxon>Sapindaceae</taxon>
        <taxon>Hippocastanoideae</taxon>
        <taxon>Acereae</taxon>
        <taxon>Dipteronia</taxon>
    </lineage>
</organism>
<dbReference type="AlphaFoldDB" id="A0AAE0CQT4"/>
<keyword evidence="2" id="KW-0812">Transmembrane</keyword>
<dbReference type="GO" id="GO:0006629">
    <property type="term" value="P:lipid metabolic process"/>
    <property type="evidence" value="ECO:0007669"/>
    <property type="project" value="InterPro"/>
</dbReference>
<dbReference type="GO" id="GO:0051209">
    <property type="term" value="P:release of sequestered calcium ion into cytosol"/>
    <property type="evidence" value="ECO:0007669"/>
    <property type="project" value="TreeGrafter"/>
</dbReference>
<evidence type="ECO:0000259" key="3">
    <source>
        <dbReference type="SMART" id="SM00148"/>
    </source>
</evidence>
<proteinExistence type="predicted"/>
<dbReference type="SMART" id="SM00148">
    <property type="entry name" value="PLCXc"/>
    <property type="match status" value="1"/>
</dbReference>
<dbReference type="InterPro" id="IPR001192">
    <property type="entry name" value="PI-PLC_fam"/>
</dbReference>
<dbReference type="PROSITE" id="PS50007">
    <property type="entry name" value="PIPLC_X_DOMAIN"/>
    <property type="match status" value="1"/>
</dbReference>
<evidence type="ECO:0000256" key="2">
    <source>
        <dbReference type="SAM" id="Phobius"/>
    </source>
</evidence>
<keyword evidence="2" id="KW-0472">Membrane</keyword>
<dbReference type="Pfam" id="PF00388">
    <property type="entry name" value="PI-PLC-X"/>
    <property type="match status" value="1"/>
</dbReference>
<name>A0AAE0CQT4_9ROSI</name>
<evidence type="ECO:0000313" key="4">
    <source>
        <dbReference type="EMBL" id="KAK2659503.1"/>
    </source>
</evidence>
<dbReference type="EMBL" id="JANJYI010000002">
    <property type="protein sequence ID" value="KAK2659503.1"/>
    <property type="molecule type" value="Genomic_DNA"/>
</dbReference>
<keyword evidence="5" id="KW-1185">Reference proteome</keyword>
<feature type="transmembrane region" description="Helical" evidence="2">
    <location>
        <begin position="209"/>
        <end position="232"/>
    </location>
</feature>
<gene>
    <name evidence="4" type="ORF">Ddye_006036</name>
</gene>
<keyword evidence="2" id="KW-1133">Transmembrane helix</keyword>
<dbReference type="SUPFAM" id="SSF51695">
    <property type="entry name" value="PLC-like phosphodiesterases"/>
    <property type="match status" value="1"/>
</dbReference>
<evidence type="ECO:0000256" key="1">
    <source>
        <dbReference type="ARBA" id="ARBA00004202"/>
    </source>
</evidence>
<dbReference type="GO" id="GO:0004435">
    <property type="term" value="F:phosphatidylinositol-4,5-bisphosphate phospholipase C activity"/>
    <property type="evidence" value="ECO:0007669"/>
    <property type="project" value="TreeGrafter"/>
</dbReference>
<comment type="caution">
    <text evidence="4">The sequence shown here is derived from an EMBL/GenBank/DDBJ whole genome shotgun (WGS) entry which is preliminary data.</text>
</comment>
<dbReference type="PANTHER" id="PTHR10336">
    <property type="entry name" value="PHOSPHOINOSITIDE-SPECIFIC PHOSPHOLIPASE C FAMILY PROTEIN"/>
    <property type="match status" value="1"/>
</dbReference>
<protein>
    <recommendedName>
        <fullName evidence="3">Phosphatidylinositol-specific phospholipase C X domain-containing protein</fullName>
    </recommendedName>
</protein>
<dbReference type="Proteomes" id="UP001280121">
    <property type="component" value="Unassembled WGS sequence"/>
</dbReference>
<accession>A0AAE0CQT4</accession>
<sequence length="233" mass="26712">MLDRFVCCSSQLCGHRSNSITRTPSIQIYQAFFPYTNSKKKNDVKVCRGGTLTSPVDLVKCLLAIKDNAFVASEYPVAITLEDHLTSNLQAQVAQGQVDDDEFIEEVNEEKAAPEYRNLIAVHAMKLKGRLYNIFQDIVRNKARRLSMSEQHFENAVTKNHGTVIVRCLELKVEDDDGGRRLQLTIEGCLTQPKLWLSKMFQHVKRYRFVVFEVFLLLLLCCYELNCVVMMLL</sequence>
<evidence type="ECO:0000313" key="5">
    <source>
        <dbReference type="Proteomes" id="UP001280121"/>
    </source>
</evidence>
<dbReference type="GO" id="GO:0048015">
    <property type="term" value="P:phosphatidylinositol-mediated signaling"/>
    <property type="evidence" value="ECO:0007669"/>
    <property type="project" value="TreeGrafter"/>
</dbReference>
<dbReference type="Gene3D" id="3.20.20.190">
    <property type="entry name" value="Phosphatidylinositol (PI) phosphodiesterase"/>
    <property type="match status" value="1"/>
</dbReference>
<dbReference type="InterPro" id="IPR017946">
    <property type="entry name" value="PLC-like_Pdiesterase_TIM-brl"/>
</dbReference>